<dbReference type="InterPro" id="IPR050090">
    <property type="entry name" value="Tyrosine_recombinase_XerCD"/>
</dbReference>
<keyword evidence="2 4" id="KW-0238">DNA-binding</keyword>
<dbReference type="GO" id="GO:0015074">
    <property type="term" value="P:DNA integration"/>
    <property type="evidence" value="ECO:0007669"/>
    <property type="project" value="UniProtKB-KW"/>
</dbReference>
<dbReference type="InterPro" id="IPR002104">
    <property type="entry name" value="Integrase_catalytic"/>
</dbReference>
<proteinExistence type="predicted"/>
<dbReference type="PROSITE" id="PS51900">
    <property type="entry name" value="CB"/>
    <property type="match status" value="1"/>
</dbReference>
<gene>
    <name evidence="7" type="ORF">EK386_16275</name>
</gene>
<dbReference type="InterPro" id="IPR013762">
    <property type="entry name" value="Integrase-like_cat_sf"/>
</dbReference>
<dbReference type="CDD" id="cd00397">
    <property type="entry name" value="DNA_BRE_C"/>
    <property type="match status" value="1"/>
</dbReference>
<evidence type="ECO:0000259" key="5">
    <source>
        <dbReference type="PROSITE" id="PS51898"/>
    </source>
</evidence>
<dbReference type="Pfam" id="PF02899">
    <property type="entry name" value="Phage_int_SAM_1"/>
    <property type="match status" value="1"/>
</dbReference>
<dbReference type="Gene3D" id="1.10.150.130">
    <property type="match status" value="1"/>
</dbReference>
<dbReference type="InterPro" id="IPR004107">
    <property type="entry name" value="Integrase_SAM-like_N"/>
</dbReference>
<dbReference type="Proteomes" id="UP000287910">
    <property type="component" value="Unassembled WGS sequence"/>
</dbReference>
<evidence type="ECO:0000313" key="8">
    <source>
        <dbReference type="Proteomes" id="UP000287910"/>
    </source>
</evidence>
<comment type="caution">
    <text evidence="7">The sequence shown here is derived from an EMBL/GenBank/DDBJ whole genome shotgun (WGS) entry which is preliminary data.</text>
</comment>
<dbReference type="InterPro" id="IPR044068">
    <property type="entry name" value="CB"/>
</dbReference>
<feature type="domain" description="Tyr recombinase" evidence="5">
    <location>
        <begin position="103"/>
        <end position="273"/>
    </location>
</feature>
<dbReference type="Pfam" id="PF00589">
    <property type="entry name" value="Phage_integrase"/>
    <property type="match status" value="1"/>
</dbReference>
<evidence type="ECO:0000256" key="4">
    <source>
        <dbReference type="PROSITE-ProRule" id="PRU01248"/>
    </source>
</evidence>
<organism evidence="7 8">
    <name type="scientific">Lysinibacillus antri</name>
    <dbReference type="NCBI Taxonomy" id="2498145"/>
    <lineage>
        <taxon>Bacteria</taxon>
        <taxon>Bacillati</taxon>
        <taxon>Bacillota</taxon>
        <taxon>Bacilli</taxon>
        <taxon>Bacillales</taxon>
        <taxon>Bacillaceae</taxon>
        <taxon>Lysinibacillus</taxon>
    </lineage>
</organism>
<evidence type="ECO:0000256" key="3">
    <source>
        <dbReference type="ARBA" id="ARBA00023172"/>
    </source>
</evidence>
<dbReference type="Gene3D" id="1.10.443.10">
    <property type="entry name" value="Intergrase catalytic core"/>
    <property type="match status" value="1"/>
</dbReference>
<dbReference type="GO" id="GO:0003677">
    <property type="term" value="F:DNA binding"/>
    <property type="evidence" value="ECO:0007669"/>
    <property type="project" value="UniProtKB-UniRule"/>
</dbReference>
<feature type="domain" description="Core-binding (CB)" evidence="6">
    <location>
        <begin position="1"/>
        <end position="82"/>
    </location>
</feature>
<dbReference type="PANTHER" id="PTHR30349:SF81">
    <property type="entry name" value="TYROSINE RECOMBINASE XERC"/>
    <property type="match status" value="1"/>
</dbReference>
<dbReference type="GO" id="GO:0006310">
    <property type="term" value="P:DNA recombination"/>
    <property type="evidence" value="ECO:0007669"/>
    <property type="project" value="UniProtKB-KW"/>
</dbReference>
<sequence>MALFEEYLRHLRLERKATNTVETYRYHLTAFLSWAYNENYDLKNLKPMDLLDFKECLLMQNKSERTVNAIISCLKGYFDYLVLYEVVKTNPITNLLRIKVPHYKQERLTDRQLVHFYAYIDSLRPNARAAFYLMLGSGARVSEVTNLLAEDFKVEGDQLFIDIKNAKWGSNRCIPVVDRKATEVLFNYLSTLDVSSLPAFRVSKRTLQTYATRFSEKTGIPFSCHVLRHTFATLLMEKEIPIEKIQYLLGHKSVSMTRHYTQSAVIDVSNLKMSFLKEEVTS</sequence>
<evidence type="ECO:0000313" key="7">
    <source>
        <dbReference type="EMBL" id="RUL48793.1"/>
    </source>
</evidence>
<reference evidence="7 8" key="1">
    <citation type="submission" date="2018-12" db="EMBL/GenBank/DDBJ databases">
        <title>Lysinibacillus antri sp. nov., isolated from a cave soil.</title>
        <authorList>
            <person name="Narsing Rao M.P."/>
            <person name="Zhang H."/>
            <person name="Dong Z.-Y."/>
            <person name="Niu X.-K."/>
            <person name="Zhang K."/>
            <person name="Fang B.-Z."/>
            <person name="Kang Y.-Q."/>
            <person name="Xiao M."/>
            <person name="Li W.-J."/>
        </authorList>
    </citation>
    <scope>NUCLEOTIDE SEQUENCE [LARGE SCALE GENOMIC DNA]</scope>
    <source>
        <strain evidence="7 8">SYSU K30002</strain>
    </source>
</reference>
<dbReference type="InterPro" id="IPR011010">
    <property type="entry name" value="DNA_brk_join_enz"/>
</dbReference>
<evidence type="ECO:0000256" key="2">
    <source>
        <dbReference type="ARBA" id="ARBA00023125"/>
    </source>
</evidence>
<dbReference type="PANTHER" id="PTHR30349">
    <property type="entry name" value="PHAGE INTEGRASE-RELATED"/>
    <property type="match status" value="1"/>
</dbReference>
<dbReference type="PROSITE" id="PS51898">
    <property type="entry name" value="TYR_RECOMBINASE"/>
    <property type="match status" value="1"/>
</dbReference>
<name>A0A3S0QND5_9BACI</name>
<keyword evidence="3" id="KW-0233">DNA recombination</keyword>
<dbReference type="EMBL" id="RYYR01000029">
    <property type="protein sequence ID" value="RUL48793.1"/>
    <property type="molecule type" value="Genomic_DNA"/>
</dbReference>
<keyword evidence="8" id="KW-1185">Reference proteome</keyword>
<evidence type="ECO:0000259" key="6">
    <source>
        <dbReference type="PROSITE" id="PS51900"/>
    </source>
</evidence>
<keyword evidence="1" id="KW-0229">DNA integration</keyword>
<evidence type="ECO:0000256" key="1">
    <source>
        <dbReference type="ARBA" id="ARBA00022908"/>
    </source>
</evidence>
<protein>
    <submittedName>
        <fullName evidence="7">Integrase</fullName>
    </submittedName>
</protein>
<dbReference type="AlphaFoldDB" id="A0A3S0QND5"/>
<dbReference type="SUPFAM" id="SSF56349">
    <property type="entry name" value="DNA breaking-rejoining enzymes"/>
    <property type="match status" value="1"/>
</dbReference>
<dbReference type="InterPro" id="IPR010998">
    <property type="entry name" value="Integrase_recombinase_N"/>
</dbReference>
<dbReference type="RefSeq" id="WP_126660239.1">
    <property type="nucleotide sequence ID" value="NZ_RYYR01000029.1"/>
</dbReference>
<accession>A0A3S0QND5</accession>